<keyword evidence="5" id="KW-0648">Protein biosynthesis</keyword>
<dbReference type="Pfam" id="PF02911">
    <property type="entry name" value="Formyl_trans_C"/>
    <property type="match status" value="1"/>
</dbReference>
<dbReference type="InterPro" id="IPR036477">
    <property type="entry name" value="Formyl_transf_N_sf"/>
</dbReference>
<dbReference type="AlphaFoldDB" id="A0A507E6H5"/>
<evidence type="ECO:0000256" key="1">
    <source>
        <dbReference type="ARBA" id="ARBA00010699"/>
    </source>
</evidence>
<protein>
    <recommendedName>
        <fullName evidence="3">Methionyl-tRNA formyltransferase, mitochondrial</fullName>
        <ecNumber evidence="2">2.1.2.9</ecNumber>
    </recommendedName>
</protein>
<dbReference type="InterPro" id="IPR041711">
    <property type="entry name" value="Met-tRNA-FMT_N"/>
</dbReference>
<keyword evidence="9" id="KW-1185">Reference proteome</keyword>
<dbReference type="InterPro" id="IPR005794">
    <property type="entry name" value="Fmt"/>
</dbReference>
<comment type="similarity">
    <text evidence="1">Belongs to the Fmt family.</text>
</comment>
<evidence type="ECO:0000313" key="8">
    <source>
        <dbReference type="EMBL" id="TPX58905.1"/>
    </source>
</evidence>
<dbReference type="GO" id="GO:0004479">
    <property type="term" value="F:methionyl-tRNA formyltransferase activity"/>
    <property type="evidence" value="ECO:0007669"/>
    <property type="project" value="UniProtKB-EC"/>
</dbReference>
<dbReference type="EMBL" id="QEAQ01000031">
    <property type="protein sequence ID" value="TPX58905.1"/>
    <property type="molecule type" value="Genomic_DNA"/>
</dbReference>
<reference evidence="8 9" key="1">
    <citation type="journal article" date="2019" name="Sci. Rep.">
        <title>Comparative genomics of chytrid fungi reveal insights into the obligate biotrophic and pathogenic lifestyle of Synchytrium endobioticum.</title>
        <authorList>
            <person name="van de Vossenberg B.T.L.H."/>
            <person name="Warris S."/>
            <person name="Nguyen H.D.T."/>
            <person name="van Gent-Pelzer M.P.E."/>
            <person name="Joly D.L."/>
            <person name="van de Geest H.C."/>
            <person name="Bonants P.J.M."/>
            <person name="Smith D.S."/>
            <person name="Levesque C.A."/>
            <person name="van der Lee T.A.J."/>
        </authorList>
    </citation>
    <scope>NUCLEOTIDE SEQUENCE [LARGE SCALE GENOMIC DNA]</scope>
    <source>
        <strain evidence="8 9">CBS 809.83</strain>
    </source>
</reference>
<dbReference type="Pfam" id="PF00551">
    <property type="entry name" value="Formyl_trans_N"/>
    <property type="match status" value="1"/>
</dbReference>
<dbReference type="Gene3D" id="3.40.50.12230">
    <property type="match status" value="1"/>
</dbReference>
<evidence type="ECO:0000259" key="7">
    <source>
        <dbReference type="Pfam" id="PF02911"/>
    </source>
</evidence>
<dbReference type="Proteomes" id="UP000318582">
    <property type="component" value="Unassembled WGS sequence"/>
</dbReference>
<dbReference type="InterPro" id="IPR011034">
    <property type="entry name" value="Formyl_transferase-like_C_sf"/>
</dbReference>
<feature type="domain" description="Formyl transferase C-terminal" evidence="7">
    <location>
        <begin position="243"/>
        <end position="351"/>
    </location>
</feature>
<dbReference type="PANTHER" id="PTHR11138:SF5">
    <property type="entry name" value="METHIONYL-TRNA FORMYLTRANSFERASE, MITOCHONDRIAL"/>
    <property type="match status" value="1"/>
</dbReference>
<evidence type="ECO:0000256" key="5">
    <source>
        <dbReference type="ARBA" id="ARBA00022917"/>
    </source>
</evidence>
<dbReference type="STRING" id="109895.A0A507E6H5"/>
<dbReference type="InterPro" id="IPR005793">
    <property type="entry name" value="Formyl_trans_C"/>
</dbReference>
<dbReference type="GO" id="GO:0005739">
    <property type="term" value="C:mitochondrion"/>
    <property type="evidence" value="ECO:0007669"/>
    <property type="project" value="TreeGrafter"/>
</dbReference>
<dbReference type="EC" id="2.1.2.9" evidence="2"/>
<dbReference type="SUPFAM" id="SSF50486">
    <property type="entry name" value="FMT C-terminal domain-like"/>
    <property type="match status" value="1"/>
</dbReference>
<dbReference type="SUPFAM" id="SSF53328">
    <property type="entry name" value="Formyltransferase"/>
    <property type="match status" value="1"/>
</dbReference>
<dbReference type="InterPro" id="IPR002376">
    <property type="entry name" value="Formyl_transf_N"/>
</dbReference>
<sequence>MLQVLLPIRRARRSLRNHWFQATAAFHHRTPLYRPLSLLFFGSDEFSIACLQKLHQEHVSRPSSVIKHIEVVTPPDNPRNKVSQVPLKKFAESVGLTVHAAPSKTLRDWKIPEASEKFDLAVVVSFGYFLPRRIIGAFESGALNVHPSLLPRYRGAAPLQYTILNDDREGGVSIIELDDKRFDVGRILKQSRVDVAPKTYFRDLHDQLASIGASDLLDVIKELDQHKTDARLQEEEKASLAPKIPKSMAVIDWSRNAEDVYKLYRAIGQKIPLHTTFRGRRVQLMKIEDPDISQMPEAAPGVPESPPIGTLRMNPSRTLLYIRCNDSWLACSTVKVEGKNEVGIRDFSNGYQLSNVTEERFE</sequence>
<dbReference type="CDD" id="cd08646">
    <property type="entry name" value="FMT_core_Met-tRNA-FMT_N"/>
    <property type="match status" value="1"/>
</dbReference>
<accession>A0A507E6H5</accession>
<evidence type="ECO:0000256" key="4">
    <source>
        <dbReference type="ARBA" id="ARBA00022679"/>
    </source>
</evidence>
<dbReference type="PANTHER" id="PTHR11138">
    <property type="entry name" value="METHIONYL-TRNA FORMYLTRANSFERASE"/>
    <property type="match status" value="1"/>
</dbReference>
<keyword evidence="4 8" id="KW-0808">Transferase</keyword>
<comment type="caution">
    <text evidence="8">The sequence shown here is derived from an EMBL/GenBank/DDBJ whole genome shotgun (WGS) entry which is preliminary data.</text>
</comment>
<proteinExistence type="inferred from homology"/>
<evidence type="ECO:0000256" key="3">
    <source>
        <dbReference type="ARBA" id="ARBA00014185"/>
    </source>
</evidence>
<feature type="domain" description="Formyl transferase N-terminal" evidence="6">
    <location>
        <begin position="39"/>
        <end position="218"/>
    </location>
</feature>
<organism evidence="8 9">
    <name type="scientific">Powellomyces hirtus</name>
    <dbReference type="NCBI Taxonomy" id="109895"/>
    <lineage>
        <taxon>Eukaryota</taxon>
        <taxon>Fungi</taxon>
        <taxon>Fungi incertae sedis</taxon>
        <taxon>Chytridiomycota</taxon>
        <taxon>Chytridiomycota incertae sedis</taxon>
        <taxon>Chytridiomycetes</taxon>
        <taxon>Spizellomycetales</taxon>
        <taxon>Powellomycetaceae</taxon>
        <taxon>Powellomyces</taxon>
    </lineage>
</organism>
<evidence type="ECO:0000313" key="9">
    <source>
        <dbReference type="Proteomes" id="UP000318582"/>
    </source>
</evidence>
<gene>
    <name evidence="8" type="primary">FMT1</name>
    <name evidence="8" type="ORF">PhCBS80983_g02860</name>
</gene>
<dbReference type="NCBIfam" id="TIGR00460">
    <property type="entry name" value="fmt"/>
    <property type="match status" value="1"/>
</dbReference>
<evidence type="ECO:0000256" key="2">
    <source>
        <dbReference type="ARBA" id="ARBA00012261"/>
    </source>
</evidence>
<evidence type="ECO:0000259" key="6">
    <source>
        <dbReference type="Pfam" id="PF00551"/>
    </source>
</evidence>
<name>A0A507E6H5_9FUNG</name>